<dbReference type="EC" id="2.7.11.1" evidence="1"/>
<dbReference type="Pfam" id="PF00069">
    <property type="entry name" value="Pkinase"/>
    <property type="match status" value="1"/>
</dbReference>
<keyword evidence="3" id="KW-0723">Serine/threonine-protein kinase</keyword>
<dbReference type="InterPro" id="IPR000719">
    <property type="entry name" value="Prot_kinase_dom"/>
</dbReference>
<reference evidence="12 13" key="1">
    <citation type="submission" date="2023-11" db="EMBL/GenBank/DDBJ databases">
        <authorList>
            <person name="Val-Calvo J."/>
            <person name="Scortti M."/>
            <person name="Vazquez-Boland J."/>
        </authorList>
    </citation>
    <scope>NUCLEOTIDE SEQUENCE [LARGE SCALE GENOMIC DNA]</scope>
    <source>
        <strain evidence="12 13">DSM 46662</strain>
    </source>
</reference>
<evidence type="ECO:0000256" key="2">
    <source>
        <dbReference type="ARBA" id="ARBA00014676"/>
    </source>
</evidence>
<keyword evidence="5" id="KW-0547">Nucleotide-binding</keyword>
<dbReference type="EMBL" id="JBDLNU010000005">
    <property type="protein sequence ID" value="MFM1730580.1"/>
    <property type="molecule type" value="Genomic_DNA"/>
</dbReference>
<evidence type="ECO:0000256" key="1">
    <source>
        <dbReference type="ARBA" id="ARBA00012513"/>
    </source>
</evidence>
<dbReference type="CDD" id="cd14014">
    <property type="entry name" value="STKc_PknB_like"/>
    <property type="match status" value="1"/>
</dbReference>
<keyword evidence="6" id="KW-0418">Kinase</keyword>
<evidence type="ECO:0000313" key="13">
    <source>
        <dbReference type="Proteomes" id="UP001629744"/>
    </source>
</evidence>
<dbReference type="RefSeq" id="WP_348603962.1">
    <property type="nucleotide sequence ID" value="NZ_CP157276.1"/>
</dbReference>
<dbReference type="Pfam" id="PF16919">
    <property type="entry name" value="PknG_rubred"/>
    <property type="match status" value="1"/>
</dbReference>
<evidence type="ECO:0000313" key="12">
    <source>
        <dbReference type="EMBL" id="MFM1730580.1"/>
    </source>
</evidence>
<dbReference type="Gene3D" id="1.25.40.10">
    <property type="entry name" value="Tetratricopeptide repeat domain"/>
    <property type="match status" value="2"/>
</dbReference>
<protein>
    <recommendedName>
        <fullName evidence="2">Serine/threonine-protein kinase PknG</fullName>
        <ecNumber evidence="1">2.7.11.1</ecNumber>
    </recommendedName>
</protein>
<dbReference type="Gene3D" id="1.10.510.10">
    <property type="entry name" value="Transferase(Phosphotransferase) domain 1"/>
    <property type="match status" value="1"/>
</dbReference>
<dbReference type="Gene3D" id="3.30.200.20">
    <property type="entry name" value="Phosphorylase Kinase, domain 1"/>
    <property type="match status" value="1"/>
</dbReference>
<keyword evidence="13" id="KW-1185">Reference proteome</keyword>
<dbReference type="PROSITE" id="PS50011">
    <property type="entry name" value="PROTEIN_KINASE_DOM"/>
    <property type="match status" value="1"/>
</dbReference>
<dbReference type="SUPFAM" id="SSF48452">
    <property type="entry name" value="TPR-like"/>
    <property type="match status" value="1"/>
</dbReference>
<dbReference type="InterPro" id="IPR011009">
    <property type="entry name" value="Kinase-like_dom_sf"/>
</dbReference>
<feature type="domain" description="Protein kinase" evidence="11">
    <location>
        <begin position="133"/>
        <end position="400"/>
    </location>
</feature>
<gene>
    <name evidence="12" type="ORF">ABEU19_004115</name>
</gene>
<comment type="catalytic activity">
    <reaction evidence="9">
        <text>L-seryl-[protein] + ATP = O-phospho-L-seryl-[protein] + ADP + H(+)</text>
        <dbReference type="Rhea" id="RHEA:17989"/>
        <dbReference type="Rhea" id="RHEA-COMP:9863"/>
        <dbReference type="Rhea" id="RHEA-COMP:11604"/>
        <dbReference type="ChEBI" id="CHEBI:15378"/>
        <dbReference type="ChEBI" id="CHEBI:29999"/>
        <dbReference type="ChEBI" id="CHEBI:30616"/>
        <dbReference type="ChEBI" id="CHEBI:83421"/>
        <dbReference type="ChEBI" id="CHEBI:456216"/>
        <dbReference type="EC" id="2.7.11.1"/>
    </reaction>
</comment>
<comment type="catalytic activity">
    <reaction evidence="8">
        <text>L-threonyl-[protein] + ATP = O-phospho-L-threonyl-[protein] + ADP + H(+)</text>
        <dbReference type="Rhea" id="RHEA:46608"/>
        <dbReference type="Rhea" id="RHEA-COMP:11060"/>
        <dbReference type="Rhea" id="RHEA-COMP:11605"/>
        <dbReference type="ChEBI" id="CHEBI:15378"/>
        <dbReference type="ChEBI" id="CHEBI:30013"/>
        <dbReference type="ChEBI" id="CHEBI:30616"/>
        <dbReference type="ChEBI" id="CHEBI:61977"/>
        <dbReference type="ChEBI" id="CHEBI:456216"/>
        <dbReference type="EC" id="2.7.11.1"/>
    </reaction>
</comment>
<evidence type="ECO:0000256" key="3">
    <source>
        <dbReference type="ARBA" id="ARBA00022527"/>
    </source>
</evidence>
<dbReference type="PANTHER" id="PTHR24363">
    <property type="entry name" value="SERINE/THREONINE PROTEIN KINASE"/>
    <property type="match status" value="1"/>
</dbReference>
<keyword evidence="7" id="KW-0067">ATP-binding</keyword>
<evidence type="ECO:0000256" key="10">
    <source>
        <dbReference type="SAM" id="MobiDB-lite"/>
    </source>
</evidence>
<dbReference type="InterPro" id="IPR008271">
    <property type="entry name" value="Ser/Thr_kinase_AS"/>
</dbReference>
<feature type="compositionally biased region" description="Basic and acidic residues" evidence="10">
    <location>
        <begin position="1"/>
        <end position="11"/>
    </location>
</feature>
<proteinExistence type="predicted"/>
<accession>A0ABW9FY62</accession>
<organism evidence="12 13">
    <name type="scientific">Prescottella soli</name>
    <dbReference type="NCBI Taxonomy" id="1543852"/>
    <lineage>
        <taxon>Bacteria</taxon>
        <taxon>Bacillati</taxon>
        <taxon>Actinomycetota</taxon>
        <taxon>Actinomycetes</taxon>
        <taxon>Mycobacteriales</taxon>
        <taxon>Nocardiaceae</taxon>
        <taxon>Prescottella</taxon>
    </lineage>
</organism>
<evidence type="ECO:0000259" key="11">
    <source>
        <dbReference type="PROSITE" id="PS50011"/>
    </source>
</evidence>
<dbReference type="PROSITE" id="PS00108">
    <property type="entry name" value="PROTEIN_KINASE_ST"/>
    <property type="match status" value="1"/>
</dbReference>
<sequence length="749" mass="81561">MTGKDADEHGTGETGDLSSTRAATPVDDPMATAAQEVVPTTGRRARTQRTRTRRVLGGGLVEVPPVPVQQPQSVILSDPRVPERKRFCWKCNNPVGRSTKDGPGATSGICPHCGSRFEFSPLLSPGMVIAGQYEVQGCIAHGGLGWIYLAIDRNVDNRWVVLKGLLQLGDAEAHAVAAAERQFLAEVRHPSIVEIYNFVEYQEEGSPPAGYLVMEYVGGSSLRDILAACKRPERLPVEQAIAYILEILPALEYLHSMGLAYNDLKPDNIMVTDVQLKLIDLGAVAPLESYGYLYGTPGFQAPEITETGPTVASDIYTVGRTLAVLTLDLPTTNGRYADGLPTPAKAPLLARYDSFRRLLLRATASDPERRFRSATEMSGQLTGVLREIVSLQSDEEHPILSTVFTRQRAVFGSDEFVEQTDVFADGIERDRTLNPRKVAQALAVPLVDPDDPGAPVVNAAAHSDPRLTLDVLDRARESLDRDTPESPELLLAEVRAHLDLGDADRARRLLRPLAAAHPNDWRIEWYRGIAALILNELASAYMAFDNVHTALPGEVSPQLAMAAAAELLLEHSTEPGIDRWRLPALAFYRTVWRMDRNIVSAAFGLARRLASDGDVHGAVGALDQVPAGSRSYGAARMTAVLTYLSVRPIGNISEATLRECARRVEALPRTEIRAPQMRTVVLGTALQWLLAGHTPTTAHEPLLGVPFTERGLRAGTESALRAMARGAPTATHRYTLVDLANAVRPRSLF</sequence>
<evidence type="ECO:0000256" key="4">
    <source>
        <dbReference type="ARBA" id="ARBA00022679"/>
    </source>
</evidence>
<dbReference type="Pfam" id="PF16918">
    <property type="entry name" value="PknG_TPR"/>
    <property type="match status" value="1"/>
</dbReference>
<evidence type="ECO:0000256" key="7">
    <source>
        <dbReference type="ARBA" id="ARBA00022840"/>
    </source>
</evidence>
<evidence type="ECO:0000256" key="8">
    <source>
        <dbReference type="ARBA" id="ARBA00047899"/>
    </source>
</evidence>
<evidence type="ECO:0000256" key="6">
    <source>
        <dbReference type="ARBA" id="ARBA00022777"/>
    </source>
</evidence>
<dbReference type="InterPro" id="IPR031634">
    <property type="entry name" value="PknG_rubred"/>
</dbReference>
<dbReference type="SUPFAM" id="SSF56112">
    <property type="entry name" value="Protein kinase-like (PK-like)"/>
    <property type="match status" value="1"/>
</dbReference>
<dbReference type="Proteomes" id="UP001629744">
    <property type="component" value="Unassembled WGS sequence"/>
</dbReference>
<feature type="region of interest" description="Disordered" evidence="10">
    <location>
        <begin position="1"/>
        <end position="47"/>
    </location>
</feature>
<evidence type="ECO:0000256" key="9">
    <source>
        <dbReference type="ARBA" id="ARBA00048679"/>
    </source>
</evidence>
<comment type="caution">
    <text evidence="12">The sequence shown here is derived from an EMBL/GenBank/DDBJ whole genome shotgun (WGS) entry which is preliminary data.</text>
</comment>
<name>A0ABW9FY62_9NOCA</name>
<evidence type="ECO:0000256" key="5">
    <source>
        <dbReference type="ARBA" id="ARBA00022741"/>
    </source>
</evidence>
<dbReference type="PANTHER" id="PTHR24363:SF0">
    <property type="entry name" value="SERINE_THREONINE KINASE LIKE DOMAIN CONTAINING 1"/>
    <property type="match status" value="1"/>
</dbReference>
<dbReference type="SMART" id="SM00220">
    <property type="entry name" value="S_TKc"/>
    <property type="match status" value="1"/>
</dbReference>
<dbReference type="InterPro" id="IPR011990">
    <property type="entry name" value="TPR-like_helical_dom_sf"/>
</dbReference>
<dbReference type="InterPro" id="IPR031636">
    <property type="entry name" value="PknG_TPR"/>
</dbReference>
<keyword evidence="4" id="KW-0808">Transferase</keyword>